<accession>A0ACC3SAX4</accession>
<gene>
    <name evidence="1" type="ORF">M8818_005051</name>
</gene>
<proteinExistence type="predicted"/>
<reference evidence="1" key="1">
    <citation type="submission" date="2024-02" db="EMBL/GenBank/DDBJ databases">
        <title>Metagenome Assembled Genome of Zalaria obscura JY119.</title>
        <authorList>
            <person name="Vighnesh L."/>
            <person name="Jagadeeshwari U."/>
            <person name="Venkata Ramana C."/>
            <person name="Sasikala C."/>
        </authorList>
    </citation>
    <scope>NUCLEOTIDE SEQUENCE</scope>
    <source>
        <strain evidence="1">JY119</strain>
    </source>
</reference>
<keyword evidence="2" id="KW-1185">Reference proteome</keyword>
<evidence type="ECO:0000313" key="1">
    <source>
        <dbReference type="EMBL" id="KAK8204612.1"/>
    </source>
</evidence>
<name>A0ACC3SAX4_9PEZI</name>
<organism evidence="1 2">
    <name type="scientific">Zalaria obscura</name>
    <dbReference type="NCBI Taxonomy" id="2024903"/>
    <lineage>
        <taxon>Eukaryota</taxon>
        <taxon>Fungi</taxon>
        <taxon>Dikarya</taxon>
        <taxon>Ascomycota</taxon>
        <taxon>Pezizomycotina</taxon>
        <taxon>Dothideomycetes</taxon>
        <taxon>Dothideomycetidae</taxon>
        <taxon>Dothideales</taxon>
        <taxon>Zalariaceae</taxon>
        <taxon>Zalaria</taxon>
    </lineage>
</organism>
<comment type="caution">
    <text evidence="1">The sequence shown here is derived from an EMBL/GenBank/DDBJ whole genome shotgun (WGS) entry which is preliminary data.</text>
</comment>
<protein>
    <submittedName>
        <fullName evidence="1">Uncharacterized protein</fullName>
    </submittedName>
</protein>
<dbReference type="Proteomes" id="UP001320706">
    <property type="component" value="Unassembled WGS sequence"/>
</dbReference>
<dbReference type="EMBL" id="JAMKPW020000026">
    <property type="protein sequence ID" value="KAK8204612.1"/>
    <property type="molecule type" value="Genomic_DNA"/>
</dbReference>
<sequence>MPSDEQIISWLLSFQQVVLFVGLTALVIYCWTFPPPAHEGRAFDEAHDRWHDQNCTMSESLRGEHVSELRFHYVNRTNNAANAAA</sequence>
<evidence type="ECO:0000313" key="2">
    <source>
        <dbReference type="Proteomes" id="UP001320706"/>
    </source>
</evidence>